<feature type="region of interest" description="Disordered" evidence="4">
    <location>
        <begin position="633"/>
        <end position="657"/>
    </location>
</feature>
<organism evidence="6 7">
    <name type="scientific">Aquilegia coerulea</name>
    <name type="common">Rocky mountain columbine</name>
    <dbReference type="NCBI Taxonomy" id="218851"/>
    <lineage>
        <taxon>Eukaryota</taxon>
        <taxon>Viridiplantae</taxon>
        <taxon>Streptophyta</taxon>
        <taxon>Embryophyta</taxon>
        <taxon>Tracheophyta</taxon>
        <taxon>Spermatophyta</taxon>
        <taxon>Magnoliopsida</taxon>
        <taxon>Ranunculales</taxon>
        <taxon>Ranunculaceae</taxon>
        <taxon>Thalictroideae</taxon>
        <taxon>Aquilegia</taxon>
    </lineage>
</organism>
<dbReference type="Pfam" id="PF16770">
    <property type="entry name" value="RTT107_BRCT_5"/>
    <property type="match status" value="1"/>
</dbReference>
<dbReference type="EMBL" id="KZ305034">
    <property type="protein sequence ID" value="PIA44587.1"/>
    <property type="molecule type" value="Genomic_DNA"/>
</dbReference>
<evidence type="ECO:0000256" key="2">
    <source>
        <dbReference type="ARBA" id="ARBA00022763"/>
    </source>
</evidence>
<evidence type="ECO:0000313" key="7">
    <source>
        <dbReference type="Proteomes" id="UP000230069"/>
    </source>
</evidence>
<evidence type="ECO:0000256" key="3">
    <source>
        <dbReference type="ARBA" id="ARBA00023242"/>
    </source>
</evidence>
<dbReference type="InParanoid" id="A0A2G5DMV1"/>
<keyword evidence="7" id="KW-1185">Reference proteome</keyword>
<evidence type="ECO:0000256" key="1">
    <source>
        <dbReference type="ARBA" id="ARBA00004123"/>
    </source>
</evidence>
<feature type="region of interest" description="Disordered" evidence="4">
    <location>
        <begin position="1"/>
        <end position="46"/>
    </location>
</feature>
<evidence type="ECO:0000256" key="4">
    <source>
        <dbReference type="SAM" id="MobiDB-lite"/>
    </source>
</evidence>
<dbReference type="GO" id="GO:0005634">
    <property type="term" value="C:nucleus"/>
    <property type="evidence" value="ECO:0007669"/>
    <property type="project" value="UniProtKB-SubCell"/>
</dbReference>
<accession>A0A2G5DMV1</accession>
<dbReference type="Proteomes" id="UP000230069">
    <property type="component" value="Unassembled WGS sequence"/>
</dbReference>
<dbReference type="OrthoDB" id="342264at2759"/>
<protein>
    <recommendedName>
        <fullName evidence="5">BRCT domain-containing protein</fullName>
    </recommendedName>
</protein>
<sequence>MGSIEYNDDEERNSTKGKFFSSNSNNNTEIPTQDLDSESPLRSSEIDCTVPCTETVQIERVTQVLEDLDFDEIAGTQVADSEDEGTDKTEVLSEIEGGTDDDSEKRKKLVVEDGKKTVPSINTGLHASKAGHCGTGRAYRSFMSVRAESLRAAGLAAARKLNSIGIVSGGRTNEGINQSGKDLVCEDNEVIAINELASNHMQGRDADRDSGALNCNDIVEKTRDKTKCSMARSTVRRLFTEDEPDSDSSLHELNANDHELAGLSYVESQEPGELSQANALNIVDKLIAVNIEDFPLETNWGTTIKANTPPVSSAKRVQMLAQGAIRGSPVGKADIFDWDDSHEDEGGGNLFSKRKEELLGGSFHMRRSYTQPKNSRPVNAKKCRGRVGKLGEKEEDSKLRQKLMGLTRSDSRLVVRKLKENEKIQQVCNIRTRKNLSEELDEQMNPEVTTNGSEGCTRDGTRNKSCSKKVHLQTRTSVSGGVVTRSKRVNTLDTNISGETSQKNPADQEMNGLVSDSMATGRIRKVNGRTNSKKRNAANQNKTSDRISSESIDQANNLTAMNQSHVNGSDIFRGPSNKILSVTNEQMQEEHRTFTPVAHRTRKSIAGNPLQGSELLCRGIANDRNDVVIGGKRKRRSLDVDEQRPSNGGGKRSRLHSDLVSKDNSIQQEQLPCASHENIFKTNNEKRDDNIGALSTAHKVEADTRPKKLKDKVRKNGVKLDQKRVTHSPLHCNSSLLSSEKKSEENLISKPLRKAVVTEAVVICTSALVNEKVFRKDDFNDTSSAFPGKGYCKDHLSPVKAAQTSMLDTSPAGKVKQSVAACVTPSSTCTTPRSDASPVCIGNGYHKKSLSRSPLTRELNRLDANEVLHSPASLDTRKRKDLTNVRVLFSHHLDEDIIRQQKKILARLGAAVAGSSSEATHFVTDKFMRTRNMLEAIACGKPVVTHLWLESCGQASCFIDEKKYILRDPKKEKEIKFSMPVSLARATQSPLLEGKRVFITPSIKPSKELIASLVRAVHGQAVERLGRSAAKDDKMPDDLLVISCEEDYAVCVPLLEKGAVIYGSELILNGIVIQKLEYGRHRLFTDHVRSTRSTIWLRKEDGDQFVPVAKRK</sequence>
<dbReference type="InterPro" id="IPR051579">
    <property type="entry name" value="DDR_Transcriptional_Reg"/>
</dbReference>
<dbReference type="SMART" id="SM00292">
    <property type="entry name" value="BRCT"/>
    <property type="match status" value="1"/>
</dbReference>
<dbReference type="CDD" id="cd18432">
    <property type="entry name" value="BRCT_PAXIP1_rpt6_like"/>
    <property type="match status" value="1"/>
</dbReference>
<dbReference type="CDD" id="cd17744">
    <property type="entry name" value="BRCT_MDC1_rpt1"/>
    <property type="match status" value="1"/>
</dbReference>
<dbReference type="AlphaFoldDB" id="A0A2G5DMV1"/>
<feature type="compositionally biased region" description="Polar residues" evidence="4">
    <location>
        <begin position="489"/>
        <end position="505"/>
    </location>
</feature>
<feature type="compositionally biased region" description="Low complexity" evidence="4">
    <location>
        <begin position="16"/>
        <end position="28"/>
    </location>
</feature>
<name>A0A2G5DMV1_AQUCA</name>
<dbReference type="FunCoup" id="A0A2G5DMV1">
    <property type="interactions" value="1687"/>
</dbReference>
<dbReference type="PANTHER" id="PTHR23196">
    <property type="entry name" value="PAX TRANSCRIPTION ACTIVATION DOMAIN INTERACTING PROTEIN"/>
    <property type="match status" value="1"/>
</dbReference>
<feature type="compositionally biased region" description="Basic residues" evidence="4">
    <location>
        <begin position="522"/>
        <end position="536"/>
    </location>
</feature>
<evidence type="ECO:0000313" key="6">
    <source>
        <dbReference type="EMBL" id="PIA44587.1"/>
    </source>
</evidence>
<comment type="subcellular location">
    <subcellularLocation>
        <location evidence="1">Nucleus</location>
    </subcellularLocation>
</comment>
<feature type="region of interest" description="Disordered" evidence="4">
    <location>
        <begin position="440"/>
        <end position="549"/>
    </location>
</feature>
<reference evidence="6 7" key="1">
    <citation type="submission" date="2017-09" db="EMBL/GenBank/DDBJ databases">
        <title>WGS assembly of Aquilegia coerulea Goldsmith.</title>
        <authorList>
            <person name="Hodges S."/>
            <person name="Kramer E."/>
            <person name="Nordborg M."/>
            <person name="Tomkins J."/>
            <person name="Borevitz J."/>
            <person name="Derieg N."/>
            <person name="Yan J."/>
            <person name="Mihaltcheva S."/>
            <person name="Hayes R.D."/>
            <person name="Rokhsar D."/>
        </authorList>
    </citation>
    <scope>NUCLEOTIDE SEQUENCE [LARGE SCALE GENOMIC DNA]</scope>
    <source>
        <strain evidence="7">cv. Goldsmith</strain>
    </source>
</reference>
<dbReference type="SUPFAM" id="SSF52113">
    <property type="entry name" value="BRCT domain"/>
    <property type="match status" value="1"/>
</dbReference>
<dbReference type="PANTHER" id="PTHR23196:SF1">
    <property type="entry name" value="PAX-INTERACTING PROTEIN 1"/>
    <property type="match status" value="1"/>
</dbReference>
<keyword evidence="2" id="KW-0227">DNA damage</keyword>
<keyword evidence="3" id="KW-0539">Nucleus</keyword>
<feature type="compositionally biased region" description="Acidic residues" evidence="4">
    <location>
        <begin position="1"/>
        <end position="11"/>
    </location>
</feature>
<dbReference type="Pfam" id="PF16589">
    <property type="entry name" value="BRCT_2"/>
    <property type="match status" value="1"/>
</dbReference>
<dbReference type="Gene3D" id="3.40.50.10190">
    <property type="entry name" value="BRCT domain"/>
    <property type="match status" value="2"/>
</dbReference>
<feature type="domain" description="BRCT" evidence="5">
    <location>
        <begin position="877"/>
        <end position="966"/>
    </location>
</feature>
<gene>
    <name evidence="6" type="ORF">AQUCO_01700290v1</name>
</gene>
<dbReference type="InterPro" id="IPR001357">
    <property type="entry name" value="BRCT_dom"/>
</dbReference>
<dbReference type="PROSITE" id="PS50172">
    <property type="entry name" value="BRCT"/>
    <property type="match status" value="1"/>
</dbReference>
<dbReference type="GO" id="GO:0006974">
    <property type="term" value="P:DNA damage response"/>
    <property type="evidence" value="ECO:0007669"/>
    <property type="project" value="UniProtKB-KW"/>
</dbReference>
<dbReference type="STRING" id="218851.A0A2G5DMV1"/>
<feature type="region of interest" description="Disordered" evidence="4">
    <location>
        <begin position="75"/>
        <end position="106"/>
    </location>
</feature>
<evidence type="ECO:0000259" key="5">
    <source>
        <dbReference type="PROSITE" id="PS50172"/>
    </source>
</evidence>
<dbReference type="InterPro" id="IPR036420">
    <property type="entry name" value="BRCT_dom_sf"/>
</dbReference>
<proteinExistence type="predicted"/>